<reference evidence="2" key="1">
    <citation type="submission" date="2023-07" db="EMBL/GenBank/DDBJ databases">
        <title>Sorghum-associated microbial communities from plants grown in Nebraska, USA.</title>
        <authorList>
            <person name="Schachtman D."/>
        </authorList>
    </citation>
    <scope>NUCLEOTIDE SEQUENCE</scope>
    <source>
        <strain evidence="2">DS2795</strain>
    </source>
</reference>
<feature type="compositionally biased region" description="Low complexity" evidence="1">
    <location>
        <begin position="140"/>
        <end position="160"/>
    </location>
</feature>
<evidence type="ECO:0008006" key="4">
    <source>
        <dbReference type="Google" id="ProtNLM"/>
    </source>
</evidence>
<evidence type="ECO:0000256" key="1">
    <source>
        <dbReference type="SAM" id="MobiDB-lite"/>
    </source>
</evidence>
<name>A0AAW8DP54_9BURK</name>
<sequence length="160" mass="18026">MYGIYGYDDYWSVDIRRNKVRMVKAFYFNTHGGREGALAHAQAHRDQFVREHLPVLKREIAQRVRRDNKSGVAGVYFREEPGGKNPMWIAMTRVSPEKSVSKAFSVGRYGPRARELAIAERQKQLEQMTGYASRHPADGSTSPSIARPPSSPTAASSNRS</sequence>
<dbReference type="AlphaFoldDB" id="A0AAW8DP54"/>
<protein>
    <recommendedName>
        <fullName evidence="4">AP2 domain-containing protein</fullName>
    </recommendedName>
</protein>
<feature type="region of interest" description="Disordered" evidence="1">
    <location>
        <begin position="119"/>
        <end position="160"/>
    </location>
</feature>
<organism evidence="2 3">
    <name type="scientific">Variovorax boronicumulans</name>
    <dbReference type="NCBI Taxonomy" id="436515"/>
    <lineage>
        <taxon>Bacteria</taxon>
        <taxon>Pseudomonadati</taxon>
        <taxon>Pseudomonadota</taxon>
        <taxon>Betaproteobacteria</taxon>
        <taxon>Burkholderiales</taxon>
        <taxon>Comamonadaceae</taxon>
        <taxon>Variovorax</taxon>
    </lineage>
</organism>
<accession>A0AAW8DP54</accession>
<dbReference type="Proteomes" id="UP001244295">
    <property type="component" value="Unassembled WGS sequence"/>
</dbReference>
<proteinExistence type="predicted"/>
<dbReference type="EMBL" id="JAUSRR010000001">
    <property type="protein sequence ID" value="MDP9921217.1"/>
    <property type="molecule type" value="Genomic_DNA"/>
</dbReference>
<dbReference type="RefSeq" id="WP_139702472.1">
    <property type="nucleotide sequence ID" value="NZ_JAUSRQ010000008.1"/>
</dbReference>
<comment type="caution">
    <text evidence="2">The sequence shown here is derived from an EMBL/GenBank/DDBJ whole genome shotgun (WGS) entry which is preliminary data.</text>
</comment>
<evidence type="ECO:0000313" key="3">
    <source>
        <dbReference type="Proteomes" id="UP001244295"/>
    </source>
</evidence>
<dbReference type="Gene3D" id="1.20.5.2050">
    <property type="match status" value="1"/>
</dbReference>
<evidence type="ECO:0000313" key="2">
    <source>
        <dbReference type="EMBL" id="MDP9921217.1"/>
    </source>
</evidence>
<gene>
    <name evidence="2" type="ORF">J2W25_000222</name>
</gene>